<dbReference type="Gene3D" id="3.10.20.30">
    <property type="match status" value="1"/>
</dbReference>
<dbReference type="Pfam" id="PF02597">
    <property type="entry name" value="ThiS"/>
    <property type="match status" value="1"/>
</dbReference>
<sequence length="84" mass="9435">MTKLVYFAWVRERIGKGEEDLELAPSIVTVGDLLAHLKQRGDEYEAAFEYPEVIRVAIDQEHVEHDAPIQGAREIALFPPMTGG</sequence>
<dbReference type="CDD" id="cd00754">
    <property type="entry name" value="Ubl_MoaD"/>
    <property type="match status" value="1"/>
</dbReference>
<accession>A0A849VPY3</accession>
<dbReference type="InterPro" id="IPR016155">
    <property type="entry name" value="Mopterin_synth/thiamin_S_b"/>
</dbReference>
<dbReference type="InterPro" id="IPR003749">
    <property type="entry name" value="ThiS/MoaD-like"/>
</dbReference>
<evidence type="ECO:0000313" key="2">
    <source>
        <dbReference type="Proteomes" id="UP000550508"/>
    </source>
</evidence>
<evidence type="ECO:0000313" key="1">
    <source>
        <dbReference type="EMBL" id="NTS30003.1"/>
    </source>
</evidence>
<dbReference type="RefSeq" id="WP_113281921.1">
    <property type="nucleotide sequence ID" value="NZ_CP088292.1"/>
</dbReference>
<dbReference type="NCBIfam" id="TIGR01682">
    <property type="entry name" value="moaD"/>
    <property type="match status" value="1"/>
</dbReference>
<comment type="caution">
    <text evidence="1">The sequence shown here is derived from an EMBL/GenBank/DDBJ whole genome shotgun (WGS) entry which is preliminary data.</text>
</comment>
<protein>
    <submittedName>
        <fullName evidence="1">Molybdopterin converting factor subunit 1</fullName>
    </submittedName>
</protein>
<proteinExistence type="predicted"/>
<reference evidence="1 2" key="1">
    <citation type="submission" date="2020-05" db="EMBL/GenBank/DDBJ databases">
        <authorList>
            <person name="Kim M.K."/>
        </authorList>
    </citation>
    <scope>NUCLEOTIDE SEQUENCE [LARGE SCALE GENOMIC DNA]</scope>
    <source>
        <strain evidence="1 2">BT25</strain>
    </source>
</reference>
<dbReference type="AlphaFoldDB" id="A0A849VPY3"/>
<dbReference type="Proteomes" id="UP000550508">
    <property type="component" value="Unassembled WGS sequence"/>
</dbReference>
<dbReference type="SUPFAM" id="SSF54285">
    <property type="entry name" value="MoaD/ThiS"/>
    <property type="match status" value="1"/>
</dbReference>
<dbReference type="EMBL" id="JABUMX010000001">
    <property type="protein sequence ID" value="NTS30003.1"/>
    <property type="molecule type" value="Genomic_DNA"/>
</dbReference>
<name>A0A849VPY3_9HYPH</name>
<keyword evidence="2" id="KW-1185">Reference proteome</keyword>
<gene>
    <name evidence="1" type="primary">moaD</name>
    <name evidence="1" type="ORF">HQ945_01945</name>
</gene>
<organism evidence="1 2">
    <name type="scientific">Phyllobacterium pellucidum</name>
    <dbReference type="NCBI Taxonomy" id="2740464"/>
    <lineage>
        <taxon>Bacteria</taxon>
        <taxon>Pseudomonadati</taxon>
        <taxon>Pseudomonadota</taxon>
        <taxon>Alphaproteobacteria</taxon>
        <taxon>Hyphomicrobiales</taxon>
        <taxon>Phyllobacteriaceae</taxon>
        <taxon>Phyllobacterium</taxon>
    </lineage>
</organism>
<dbReference type="InterPro" id="IPR012675">
    <property type="entry name" value="Beta-grasp_dom_sf"/>
</dbReference>